<dbReference type="GO" id="GO:1902742">
    <property type="term" value="P:apoptotic process involved in development"/>
    <property type="evidence" value="ECO:0007669"/>
    <property type="project" value="TreeGrafter"/>
</dbReference>
<feature type="compositionally biased region" description="Basic and acidic residues" evidence="1">
    <location>
        <begin position="490"/>
        <end position="501"/>
    </location>
</feature>
<evidence type="ECO:0000256" key="1">
    <source>
        <dbReference type="SAM" id="MobiDB-lite"/>
    </source>
</evidence>
<evidence type="ECO:0000256" key="2">
    <source>
        <dbReference type="SAM" id="Phobius"/>
    </source>
</evidence>
<feature type="region of interest" description="Disordered" evidence="1">
    <location>
        <begin position="490"/>
        <end position="531"/>
    </location>
</feature>
<dbReference type="AlphaFoldDB" id="A0A3Q0J348"/>
<dbReference type="SUPFAM" id="SSF103473">
    <property type="entry name" value="MFS general substrate transporter"/>
    <property type="match status" value="1"/>
</dbReference>
<sequence length="700" mass="81567">MAANSVCSDILLSYTIPLSYFLGLYILYVAVNVLLILDNAMYLLMVLLHYVPALIYVLHKLAVNFSIKNILVTTVSFVLFPLHFMLTLYYKIMFSLMIAKINKSEGEEATSLLSKIKPDNPLNTFIILFTCVQIPFQLILQIIIYLAQYRHVTNSTILIVLNLILCLLLFTNGVVSYFRYETQNINKYLLGHVNLKATNGDKVKVARTYKKPEPSSQRSMAQFEVERQDRKVVIDAHTLPFKVIVFLKWLLHNYIRIISIAFVLFYFPTFTLIFFTVQTIVSFLALLFCDFKSHRKLSIAYDLLQSVLLNVCLIEYRLNLCQRKLLFVGYFLIVFAENLLFNYLWYFTANWSRRQRGLFNATLWSLIVCQILHFVLMIVYFVFYKPKQFEINYNAGTDEEEGDGDDSSSENEDENVPHVEENGFQSSGQRYENVNGESSRQSLESTRQSLERKKTNNVDRIRTNIPVQTNGRKTPHKAAFDNLIYTETEKQRPVSKYKELVNDPDEQTVYSKTQSEERKSKSLTTSSVSPEQRESWKYIVQEIDDQIHKSTGSLHKTKLHLSSDRLNRKFNRSTDSLDSEARASTSREQPQKGQQVYQLQKDYQPYQKDTPRSLFETTHTKSYKHIKHGTGDFSEGTNVDPDDVEDVEEIIMENRNVDANFDRRTSRYSSQEFVETRRVDEKTYEERKMNLKTMNTTSLV</sequence>
<feature type="transmembrane region" description="Helical" evidence="2">
    <location>
        <begin position="358"/>
        <end position="383"/>
    </location>
</feature>
<keyword evidence="2" id="KW-1133">Transmembrane helix</keyword>
<dbReference type="PANTHER" id="PTHR16024:SF10">
    <property type="entry name" value="XK-RELATED PROTEIN"/>
    <property type="match status" value="1"/>
</dbReference>
<dbReference type="InterPro" id="IPR050895">
    <property type="entry name" value="XK-related_scramblase"/>
</dbReference>
<protein>
    <submittedName>
        <fullName evidence="4">Uncharacterized protein LOC103511960 isoform X1</fullName>
    </submittedName>
</protein>
<dbReference type="GO" id="GO:0070782">
    <property type="term" value="P:phosphatidylserine exposure on apoptotic cell surface"/>
    <property type="evidence" value="ECO:0007669"/>
    <property type="project" value="TreeGrafter"/>
</dbReference>
<dbReference type="Proteomes" id="UP000079169">
    <property type="component" value="Unplaced"/>
</dbReference>
<feature type="compositionally biased region" description="Polar residues" evidence="1">
    <location>
        <begin position="423"/>
        <end position="448"/>
    </location>
</feature>
<keyword evidence="3" id="KW-1185">Reference proteome</keyword>
<proteinExistence type="predicted"/>
<feature type="transmembrane region" description="Helical" evidence="2">
    <location>
        <begin position="159"/>
        <end position="180"/>
    </location>
</feature>
<feature type="transmembrane region" description="Helical" evidence="2">
    <location>
        <begin position="12"/>
        <end position="34"/>
    </location>
</feature>
<feature type="transmembrane region" description="Helical" evidence="2">
    <location>
        <begin position="254"/>
        <end position="287"/>
    </location>
</feature>
<dbReference type="PaxDb" id="121845-A0A3Q0J348"/>
<name>A0A3Q0J348_DIACI</name>
<dbReference type="InterPro" id="IPR036259">
    <property type="entry name" value="MFS_trans_sf"/>
</dbReference>
<gene>
    <name evidence="4" type="primary">LOC103511960</name>
</gene>
<feature type="compositionally biased region" description="Polar residues" evidence="1">
    <location>
        <begin position="582"/>
        <end position="597"/>
    </location>
</feature>
<feature type="transmembrane region" description="Helical" evidence="2">
    <location>
        <begin position="299"/>
        <end position="319"/>
    </location>
</feature>
<dbReference type="GO" id="GO:0005886">
    <property type="term" value="C:plasma membrane"/>
    <property type="evidence" value="ECO:0007669"/>
    <property type="project" value="TreeGrafter"/>
</dbReference>
<keyword evidence="2" id="KW-0472">Membrane</keyword>
<organism evidence="3 4">
    <name type="scientific">Diaphorina citri</name>
    <name type="common">Asian citrus psyllid</name>
    <dbReference type="NCBI Taxonomy" id="121845"/>
    <lineage>
        <taxon>Eukaryota</taxon>
        <taxon>Metazoa</taxon>
        <taxon>Ecdysozoa</taxon>
        <taxon>Arthropoda</taxon>
        <taxon>Hexapoda</taxon>
        <taxon>Insecta</taxon>
        <taxon>Pterygota</taxon>
        <taxon>Neoptera</taxon>
        <taxon>Paraneoptera</taxon>
        <taxon>Hemiptera</taxon>
        <taxon>Sternorrhyncha</taxon>
        <taxon>Psylloidea</taxon>
        <taxon>Psyllidae</taxon>
        <taxon>Diaphorininae</taxon>
        <taxon>Diaphorina</taxon>
    </lineage>
</organism>
<accession>A0A3Q0J348</accession>
<dbReference type="GO" id="GO:0043652">
    <property type="term" value="P:engulfment of apoptotic cell"/>
    <property type="evidence" value="ECO:0007669"/>
    <property type="project" value="TreeGrafter"/>
</dbReference>
<dbReference type="GeneID" id="103511960"/>
<feature type="transmembrane region" description="Helical" evidence="2">
    <location>
        <begin position="40"/>
        <end position="58"/>
    </location>
</feature>
<feature type="compositionally biased region" description="Acidic residues" evidence="1">
    <location>
        <begin position="397"/>
        <end position="414"/>
    </location>
</feature>
<feature type="transmembrane region" description="Helical" evidence="2">
    <location>
        <begin position="325"/>
        <end position="346"/>
    </location>
</feature>
<keyword evidence="2" id="KW-0812">Transmembrane</keyword>
<feature type="region of interest" description="Disordered" evidence="1">
    <location>
        <begin position="565"/>
        <end position="597"/>
    </location>
</feature>
<dbReference type="PANTHER" id="PTHR16024">
    <property type="entry name" value="XK-RELATED PROTEIN"/>
    <property type="match status" value="1"/>
</dbReference>
<feature type="compositionally biased region" description="Basic and acidic residues" evidence="1">
    <location>
        <begin position="449"/>
        <end position="462"/>
    </location>
</feature>
<reference evidence="4" key="1">
    <citation type="submission" date="2025-08" db="UniProtKB">
        <authorList>
            <consortium name="RefSeq"/>
        </authorList>
    </citation>
    <scope>IDENTIFICATION</scope>
</reference>
<feature type="region of interest" description="Disordered" evidence="1">
    <location>
        <begin position="395"/>
        <end position="476"/>
    </location>
</feature>
<dbReference type="KEGG" id="dci:103511960"/>
<dbReference type="RefSeq" id="XP_026681373.1">
    <property type="nucleotide sequence ID" value="XM_026825572.1"/>
</dbReference>
<feature type="transmembrane region" description="Helical" evidence="2">
    <location>
        <begin position="125"/>
        <end position="147"/>
    </location>
</feature>
<feature type="transmembrane region" description="Helical" evidence="2">
    <location>
        <begin position="70"/>
        <end position="90"/>
    </location>
</feature>
<evidence type="ECO:0000313" key="4">
    <source>
        <dbReference type="RefSeq" id="XP_026681373.1"/>
    </source>
</evidence>
<evidence type="ECO:0000313" key="3">
    <source>
        <dbReference type="Proteomes" id="UP000079169"/>
    </source>
</evidence>